<sequence>MVGVYAAIWSQMPENAASAETQRDRRAASFDFMSGRRRNDVEDGSVEQRLHLDLQGGEPDSTGCRAIYVLLQENRIQLDAAQYTFSCRRTGFNWMQRSVRSPAGEPDSTGCSVLYVLLQENRIQLDAAYCTFSCRRTGFNWMQRTVRSPAGERVPLAVLSACELTVG</sequence>
<name>A0A4Z2ECA7_9TELE</name>
<accession>A0A4Z2ECA7</accession>
<reference evidence="1 2" key="1">
    <citation type="submission" date="2019-03" db="EMBL/GenBank/DDBJ databases">
        <title>First draft genome of Liparis tanakae, snailfish: a comprehensive survey of snailfish specific genes.</title>
        <authorList>
            <person name="Kim W."/>
            <person name="Song I."/>
            <person name="Jeong J.-H."/>
            <person name="Kim D."/>
            <person name="Kim S."/>
            <person name="Ryu S."/>
            <person name="Song J.Y."/>
            <person name="Lee S.K."/>
        </authorList>
    </citation>
    <scope>NUCLEOTIDE SEQUENCE [LARGE SCALE GENOMIC DNA]</scope>
    <source>
        <tissue evidence="1">Muscle</tissue>
    </source>
</reference>
<dbReference type="AlphaFoldDB" id="A0A4Z2ECA7"/>
<evidence type="ECO:0000313" key="1">
    <source>
        <dbReference type="EMBL" id="TNN26365.1"/>
    </source>
</evidence>
<comment type="caution">
    <text evidence="1">The sequence shown here is derived from an EMBL/GenBank/DDBJ whole genome shotgun (WGS) entry which is preliminary data.</text>
</comment>
<protein>
    <submittedName>
        <fullName evidence="1">Uncharacterized protein</fullName>
    </submittedName>
</protein>
<gene>
    <name evidence="1" type="ORF">EYF80_063498</name>
</gene>
<evidence type="ECO:0000313" key="2">
    <source>
        <dbReference type="Proteomes" id="UP000314294"/>
    </source>
</evidence>
<dbReference type="EMBL" id="SRLO01010393">
    <property type="protein sequence ID" value="TNN26365.1"/>
    <property type="molecule type" value="Genomic_DNA"/>
</dbReference>
<dbReference type="Proteomes" id="UP000314294">
    <property type="component" value="Unassembled WGS sequence"/>
</dbReference>
<keyword evidence="2" id="KW-1185">Reference proteome</keyword>
<proteinExistence type="predicted"/>
<organism evidence="1 2">
    <name type="scientific">Liparis tanakae</name>
    <name type="common">Tanaka's snailfish</name>
    <dbReference type="NCBI Taxonomy" id="230148"/>
    <lineage>
        <taxon>Eukaryota</taxon>
        <taxon>Metazoa</taxon>
        <taxon>Chordata</taxon>
        <taxon>Craniata</taxon>
        <taxon>Vertebrata</taxon>
        <taxon>Euteleostomi</taxon>
        <taxon>Actinopterygii</taxon>
        <taxon>Neopterygii</taxon>
        <taxon>Teleostei</taxon>
        <taxon>Neoteleostei</taxon>
        <taxon>Acanthomorphata</taxon>
        <taxon>Eupercaria</taxon>
        <taxon>Perciformes</taxon>
        <taxon>Cottioidei</taxon>
        <taxon>Cottales</taxon>
        <taxon>Liparidae</taxon>
        <taxon>Liparis</taxon>
    </lineage>
</organism>